<keyword evidence="3 9" id="KW-1133">Transmembrane helix</keyword>
<dbReference type="InterPro" id="IPR017452">
    <property type="entry name" value="GPCR_Rhodpsn_7TM"/>
</dbReference>
<comment type="subcellular location">
    <subcellularLocation>
        <location evidence="1">Membrane</location>
        <topology evidence="1">Multi-pass membrane protein</topology>
    </subcellularLocation>
</comment>
<name>A0AA88IZJ1_CHASR</name>
<protein>
    <recommendedName>
        <fullName evidence="11">G-protein coupled receptors family 1 profile domain-containing protein</fullName>
    </recommendedName>
</protein>
<dbReference type="InterPro" id="IPR000276">
    <property type="entry name" value="GPCR_Rhodpsn"/>
</dbReference>
<evidence type="ECO:0000256" key="8">
    <source>
        <dbReference type="ARBA" id="ARBA00023224"/>
    </source>
</evidence>
<keyword evidence="10" id="KW-0732">Signal</keyword>
<dbReference type="PANTHER" id="PTHR24232">
    <property type="entry name" value="G-PROTEIN COUPLED RECEPTOR"/>
    <property type="match status" value="1"/>
</dbReference>
<evidence type="ECO:0000313" key="12">
    <source>
        <dbReference type="EMBL" id="KAK2818669.1"/>
    </source>
</evidence>
<evidence type="ECO:0000256" key="5">
    <source>
        <dbReference type="ARBA" id="ARBA00023136"/>
    </source>
</evidence>
<feature type="transmembrane region" description="Helical" evidence="9">
    <location>
        <begin position="93"/>
        <end position="109"/>
    </location>
</feature>
<evidence type="ECO:0000256" key="9">
    <source>
        <dbReference type="SAM" id="Phobius"/>
    </source>
</evidence>
<gene>
    <name evidence="12" type="ORF">Q5P01_024230</name>
</gene>
<keyword evidence="6" id="KW-0675">Receptor</keyword>
<evidence type="ECO:0000256" key="6">
    <source>
        <dbReference type="ARBA" id="ARBA00023170"/>
    </source>
</evidence>
<organism evidence="12 13">
    <name type="scientific">Channa striata</name>
    <name type="common">Snakehead murrel</name>
    <name type="synonym">Ophicephalus striatus</name>
    <dbReference type="NCBI Taxonomy" id="64152"/>
    <lineage>
        <taxon>Eukaryota</taxon>
        <taxon>Metazoa</taxon>
        <taxon>Chordata</taxon>
        <taxon>Craniata</taxon>
        <taxon>Vertebrata</taxon>
        <taxon>Euteleostomi</taxon>
        <taxon>Actinopterygii</taxon>
        <taxon>Neopterygii</taxon>
        <taxon>Teleostei</taxon>
        <taxon>Neoteleostei</taxon>
        <taxon>Acanthomorphata</taxon>
        <taxon>Anabantaria</taxon>
        <taxon>Anabantiformes</taxon>
        <taxon>Channoidei</taxon>
        <taxon>Channidae</taxon>
        <taxon>Channa</taxon>
    </lineage>
</organism>
<evidence type="ECO:0000256" key="7">
    <source>
        <dbReference type="ARBA" id="ARBA00023180"/>
    </source>
</evidence>
<proteinExistence type="predicted"/>
<dbReference type="GO" id="GO:0004930">
    <property type="term" value="F:G protein-coupled receptor activity"/>
    <property type="evidence" value="ECO:0007669"/>
    <property type="project" value="UniProtKB-KW"/>
</dbReference>
<sequence length="110" mass="11883">MDFTRVLSLLIVFGAFSASNASGQGRGFIGVTDSENSGQVIVDEATSDTLKSSLTTVFLPIIYIIVFVVGLPANAMAVWVFLIRTQKKHPSSIYMGNLALADLLFVIWTP</sequence>
<dbReference type="AlphaFoldDB" id="A0AA88IZJ1"/>
<comment type="caution">
    <text evidence="12">The sequence shown here is derived from an EMBL/GenBank/DDBJ whole genome shotgun (WGS) entry which is preliminary data.</text>
</comment>
<keyword evidence="5 9" id="KW-0472">Membrane</keyword>
<dbReference type="GO" id="GO:0035025">
    <property type="term" value="P:positive regulation of Rho protein signal transduction"/>
    <property type="evidence" value="ECO:0007669"/>
    <property type="project" value="TreeGrafter"/>
</dbReference>
<keyword evidence="4" id="KW-0297">G-protein coupled receptor</keyword>
<evidence type="ECO:0000256" key="3">
    <source>
        <dbReference type="ARBA" id="ARBA00022989"/>
    </source>
</evidence>
<dbReference type="PANTHER" id="PTHR24232:SF21">
    <property type="entry name" value="PROTEINASE-ACTIVATED RECEPTOR 2"/>
    <property type="match status" value="1"/>
</dbReference>
<feature type="signal peptide" evidence="10">
    <location>
        <begin position="1"/>
        <end position="21"/>
    </location>
</feature>
<evidence type="ECO:0000259" key="11">
    <source>
        <dbReference type="PROSITE" id="PS50262"/>
    </source>
</evidence>
<feature type="domain" description="G-protein coupled receptors family 1 profile" evidence="11">
    <location>
        <begin position="73"/>
        <end position="110"/>
    </location>
</feature>
<keyword evidence="7" id="KW-0325">Glycoprotein</keyword>
<dbReference type="EMBL" id="JAUPFM010000020">
    <property type="protein sequence ID" value="KAK2818669.1"/>
    <property type="molecule type" value="Genomic_DNA"/>
</dbReference>
<dbReference type="Gene3D" id="1.20.1070.10">
    <property type="entry name" value="Rhodopsin 7-helix transmembrane proteins"/>
    <property type="match status" value="1"/>
</dbReference>
<feature type="transmembrane region" description="Helical" evidence="9">
    <location>
        <begin position="57"/>
        <end position="81"/>
    </location>
</feature>
<dbReference type="GO" id="GO:0005886">
    <property type="term" value="C:plasma membrane"/>
    <property type="evidence" value="ECO:0007669"/>
    <property type="project" value="TreeGrafter"/>
</dbReference>
<keyword evidence="13" id="KW-1185">Reference proteome</keyword>
<dbReference type="SUPFAM" id="SSF81321">
    <property type="entry name" value="Family A G protein-coupled receptor-like"/>
    <property type="match status" value="1"/>
</dbReference>
<dbReference type="PRINTS" id="PR00237">
    <property type="entry name" value="GPCRRHODOPSN"/>
</dbReference>
<dbReference type="GO" id="GO:0007200">
    <property type="term" value="P:phospholipase C-activating G protein-coupled receptor signaling pathway"/>
    <property type="evidence" value="ECO:0007669"/>
    <property type="project" value="TreeGrafter"/>
</dbReference>
<dbReference type="Proteomes" id="UP001187415">
    <property type="component" value="Unassembled WGS sequence"/>
</dbReference>
<dbReference type="PROSITE" id="PS50262">
    <property type="entry name" value="G_PROTEIN_RECEP_F1_2"/>
    <property type="match status" value="1"/>
</dbReference>
<evidence type="ECO:0000313" key="13">
    <source>
        <dbReference type="Proteomes" id="UP001187415"/>
    </source>
</evidence>
<evidence type="ECO:0000256" key="1">
    <source>
        <dbReference type="ARBA" id="ARBA00004141"/>
    </source>
</evidence>
<keyword evidence="8" id="KW-0807">Transducer</keyword>
<feature type="chain" id="PRO_5041688848" description="G-protein coupled receptors family 1 profile domain-containing protein" evidence="10">
    <location>
        <begin position="22"/>
        <end position="110"/>
    </location>
</feature>
<accession>A0AA88IZJ1</accession>
<evidence type="ECO:0000256" key="10">
    <source>
        <dbReference type="SAM" id="SignalP"/>
    </source>
</evidence>
<keyword evidence="2 9" id="KW-0812">Transmembrane</keyword>
<evidence type="ECO:0000256" key="2">
    <source>
        <dbReference type="ARBA" id="ARBA00022692"/>
    </source>
</evidence>
<evidence type="ECO:0000256" key="4">
    <source>
        <dbReference type="ARBA" id="ARBA00023040"/>
    </source>
</evidence>
<reference evidence="12" key="1">
    <citation type="submission" date="2023-07" db="EMBL/GenBank/DDBJ databases">
        <title>Chromosome-level Genome Assembly of Striped Snakehead (Channa striata).</title>
        <authorList>
            <person name="Liu H."/>
        </authorList>
    </citation>
    <scope>NUCLEOTIDE SEQUENCE</scope>
    <source>
        <strain evidence="12">Gz</strain>
        <tissue evidence="12">Muscle</tissue>
    </source>
</reference>